<dbReference type="Proteomes" id="UP001155220">
    <property type="component" value="Unassembled WGS sequence"/>
</dbReference>
<comment type="caution">
    <text evidence="2">The sequence shown here is derived from an EMBL/GenBank/DDBJ whole genome shotgun (WGS) entry which is preliminary data.</text>
</comment>
<dbReference type="RefSeq" id="WP_253965789.1">
    <property type="nucleotide sequence ID" value="NZ_JALHBS010000116.1"/>
</dbReference>
<dbReference type="EMBL" id="JALHBS010000116">
    <property type="protein sequence ID" value="MCP3056990.1"/>
    <property type="molecule type" value="Genomic_DNA"/>
</dbReference>
<name>A0A9X2HBX3_9HYPH</name>
<evidence type="ECO:0000259" key="1">
    <source>
        <dbReference type="Pfam" id="PF14082"/>
    </source>
</evidence>
<proteinExistence type="predicted"/>
<dbReference type="InterPro" id="IPR025359">
    <property type="entry name" value="SduA_C"/>
</dbReference>
<organism evidence="2 3">
    <name type="scientific">Aurantimonas marianensis</name>
    <dbReference type="NCBI Taxonomy" id="2920428"/>
    <lineage>
        <taxon>Bacteria</taxon>
        <taxon>Pseudomonadati</taxon>
        <taxon>Pseudomonadota</taxon>
        <taxon>Alphaproteobacteria</taxon>
        <taxon>Hyphomicrobiales</taxon>
        <taxon>Aurantimonadaceae</taxon>
        <taxon>Aurantimonas</taxon>
    </lineage>
</organism>
<dbReference type="Pfam" id="PF14082">
    <property type="entry name" value="SduA_C"/>
    <property type="match status" value="1"/>
</dbReference>
<gene>
    <name evidence="2" type="ORF">MJ956_17840</name>
</gene>
<keyword evidence="3" id="KW-1185">Reference proteome</keyword>
<feature type="domain" description="Shedu protein SduA C-terminal" evidence="1">
    <location>
        <begin position="203"/>
        <end position="378"/>
    </location>
</feature>
<dbReference type="AlphaFoldDB" id="A0A9X2HBX3"/>
<sequence length="390" mass="44577">MSEEYNFFRLRQAAKTYISKVFTYGAHTAERLRNVRMVIEGSDILHLGEVEGALCLRLSGEKRKTQVTAVVTQDEKAVRRLTIQSFQSRKGDWYQGQEEHTFTFRSDEFRRLLAFLDRIAFIDLSNEDRFDIEDISTGTGRKAIIDAADRGIVERIRTMSGEDREAFLGALQGSLSTEEVNILLGRRQALEAFERQIENGFWSEREWQDFFEREPWVFGYGLDYRVMGTFDREMTVSGGGTDNRNKPVVDFLMSFTDYTVIVEIKRPDTPIFRARQGGGGSRAGTRAFSAEFIGAVSQILEQKAEWLAFAGSGEHFARDGARRLEARTRNAKTILVIGSRGEFEAASNPRTAQVLQDTFELFRRETRSIDIVTFDELLERARFITRDGSP</sequence>
<accession>A0A9X2HBX3</accession>
<protein>
    <submittedName>
        <fullName evidence="2">DUF4263 domain-containing protein</fullName>
    </submittedName>
</protein>
<evidence type="ECO:0000313" key="2">
    <source>
        <dbReference type="EMBL" id="MCP3056990.1"/>
    </source>
</evidence>
<reference evidence="2" key="1">
    <citation type="submission" date="2022-03" db="EMBL/GenBank/DDBJ databases">
        <title>Aurantimonas Liuensis sp. Nov., isolated from the hadal seawater of the Mariana Trench.</title>
        <authorList>
            <person name="Liu R."/>
        </authorList>
    </citation>
    <scope>NUCLEOTIDE SEQUENCE</scope>
    <source>
        <strain evidence="2">LRZ36</strain>
    </source>
</reference>
<evidence type="ECO:0000313" key="3">
    <source>
        <dbReference type="Proteomes" id="UP001155220"/>
    </source>
</evidence>